<feature type="domain" description="MPN" evidence="8">
    <location>
        <begin position="109"/>
        <end position="231"/>
    </location>
</feature>
<dbReference type="PANTHER" id="PTHR30471">
    <property type="entry name" value="DNA REPAIR PROTEIN RADC"/>
    <property type="match status" value="1"/>
</dbReference>
<organism evidence="10 11">
    <name type="scientific">Aerococcus urinae</name>
    <dbReference type="NCBI Taxonomy" id="1376"/>
    <lineage>
        <taxon>Bacteria</taxon>
        <taxon>Bacillati</taxon>
        <taxon>Bacillota</taxon>
        <taxon>Bacilli</taxon>
        <taxon>Lactobacillales</taxon>
        <taxon>Aerococcaceae</taxon>
        <taxon>Aerococcus</taxon>
    </lineage>
</organism>
<dbReference type="Proteomes" id="UP000594771">
    <property type="component" value="Chromosome"/>
</dbReference>
<evidence type="ECO:0000256" key="4">
    <source>
        <dbReference type="ARBA" id="ARBA00022801"/>
    </source>
</evidence>
<evidence type="ECO:0000256" key="2">
    <source>
        <dbReference type="ARBA" id="ARBA00022670"/>
    </source>
</evidence>
<sequence>MDSKKTCIPIKTLPESARPRERLMEYGANSLPTYELLAIILRSGGKYGSAIQLAHKLLNHFEDLYQLKMAATEELLAIEGIGRAKAVELQAIFEFSKRLHQARLIKLGTIHSSQEAGDYYLSELADSHQEKVLVFYLNTKNEVIKKQIIFIGGLNMSVAHPREIYKEAIRVSAARIMVGHNHPSGNPEPSPEDIEFTRRLKEAGKIIGIELLDHLVVGHSSFISLREQNLL</sequence>
<proteinExistence type="inferred from homology"/>
<dbReference type="Pfam" id="PF04002">
    <property type="entry name" value="RadC"/>
    <property type="match status" value="1"/>
</dbReference>
<dbReference type="GO" id="GO:0006508">
    <property type="term" value="P:proteolysis"/>
    <property type="evidence" value="ECO:0007669"/>
    <property type="project" value="UniProtKB-KW"/>
</dbReference>
<protein>
    <submittedName>
        <fullName evidence="10">DNA repair protein RadC</fullName>
    </submittedName>
</protein>
<evidence type="ECO:0000256" key="3">
    <source>
        <dbReference type="ARBA" id="ARBA00022723"/>
    </source>
</evidence>
<dbReference type="GO" id="GO:0008237">
    <property type="term" value="F:metallopeptidase activity"/>
    <property type="evidence" value="ECO:0007669"/>
    <property type="project" value="UniProtKB-KW"/>
</dbReference>
<evidence type="ECO:0000259" key="8">
    <source>
        <dbReference type="PROSITE" id="PS50249"/>
    </source>
</evidence>
<dbReference type="InterPro" id="IPR001405">
    <property type="entry name" value="UPF0758"/>
</dbReference>
<dbReference type="Gene3D" id="1.10.150.20">
    <property type="entry name" value="5' to 3' exonuclease, C-terminal subdomain"/>
    <property type="match status" value="1"/>
</dbReference>
<evidence type="ECO:0000313" key="10">
    <source>
        <dbReference type="EMBL" id="QPS01217.1"/>
    </source>
</evidence>
<dbReference type="GO" id="GO:0046872">
    <property type="term" value="F:metal ion binding"/>
    <property type="evidence" value="ECO:0007669"/>
    <property type="project" value="UniProtKB-KW"/>
</dbReference>
<evidence type="ECO:0000256" key="1">
    <source>
        <dbReference type="ARBA" id="ARBA00010243"/>
    </source>
</evidence>
<accession>A0A0X8FDV1</accession>
<dbReference type="GeneID" id="35766836"/>
<dbReference type="KEGG" id="aun:AWM73_02475"/>
<dbReference type="EMBL" id="JAOTML010000003">
    <property type="protein sequence ID" value="MCY3053139.1"/>
    <property type="molecule type" value="Genomic_DNA"/>
</dbReference>
<evidence type="ECO:0000256" key="5">
    <source>
        <dbReference type="ARBA" id="ARBA00022833"/>
    </source>
</evidence>
<dbReference type="PROSITE" id="PS50249">
    <property type="entry name" value="MPN"/>
    <property type="match status" value="1"/>
</dbReference>
<dbReference type="Pfam" id="PF20582">
    <property type="entry name" value="UPF0758_N"/>
    <property type="match status" value="1"/>
</dbReference>
<dbReference type="EMBL" id="CP065662">
    <property type="protein sequence ID" value="QPS01217.1"/>
    <property type="molecule type" value="Genomic_DNA"/>
</dbReference>
<dbReference type="InterPro" id="IPR046778">
    <property type="entry name" value="UPF0758_N"/>
</dbReference>
<evidence type="ECO:0000313" key="11">
    <source>
        <dbReference type="Proteomes" id="UP000594771"/>
    </source>
</evidence>
<keyword evidence="3" id="KW-0479">Metal-binding</keyword>
<dbReference type="SUPFAM" id="SSF47781">
    <property type="entry name" value="RuvA domain 2-like"/>
    <property type="match status" value="1"/>
</dbReference>
<dbReference type="InterPro" id="IPR037518">
    <property type="entry name" value="MPN"/>
</dbReference>
<keyword evidence="6" id="KW-0482">Metalloprotease</keyword>
<name>A0A0X8FDV1_9LACT</name>
<dbReference type="CDD" id="cd08071">
    <property type="entry name" value="MPN_DUF2466"/>
    <property type="match status" value="1"/>
</dbReference>
<dbReference type="NCBIfam" id="TIGR00608">
    <property type="entry name" value="radc"/>
    <property type="match status" value="1"/>
</dbReference>
<reference evidence="10 11" key="1">
    <citation type="submission" date="2020-12" db="EMBL/GenBank/DDBJ databases">
        <title>FDA dAtabase for Regulatory Grade micrObial Sequences (FDA-ARGOS): Supporting development and validation of Infectious Disease Dx tests.</title>
        <authorList>
            <person name="Sproer C."/>
            <person name="Gronow S."/>
            <person name="Severitt S."/>
            <person name="Schroder I."/>
            <person name="Tallon L."/>
            <person name="Sadzewicz L."/>
            <person name="Zhao X."/>
            <person name="Boylan J."/>
            <person name="Ott S."/>
            <person name="Bowen H."/>
            <person name="Vavikolanu K."/>
            <person name="Mehta A."/>
            <person name="Aluvathingal J."/>
            <person name="Nadendla S."/>
            <person name="Lowell S."/>
            <person name="Myers T."/>
            <person name="Yan Y."/>
            <person name="Sichtig H."/>
        </authorList>
    </citation>
    <scope>NUCLEOTIDE SEQUENCE [LARGE SCALE GENOMIC DNA]</scope>
    <source>
        <strain evidence="10 11">FDAARGOS_911</strain>
    </source>
</reference>
<dbReference type="NCBIfam" id="NF000642">
    <property type="entry name" value="PRK00024.1"/>
    <property type="match status" value="1"/>
</dbReference>
<comment type="similarity">
    <text evidence="1 7">Belongs to the UPF0758 family.</text>
</comment>
<keyword evidence="4" id="KW-0378">Hydrolase</keyword>
<dbReference type="InterPro" id="IPR020891">
    <property type="entry name" value="UPF0758_CS"/>
</dbReference>
<evidence type="ECO:0000256" key="6">
    <source>
        <dbReference type="ARBA" id="ARBA00023049"/>
    </source>
</evidence>
<keyword evidence="2" id="KW-0645">Protease</keyword>
<dbReference type="AlphaFoldDB" id="A0A0X8FDV1"/>
<reference evidence="9" key="2">
    <citation type="submission" date="2022-09" db="EMBL/GenBank/DDBJ databases">
        <title>Aerococcus urinae taxonomy study.</title>
        <authorList>
            <person name="Christensen J."/>
            <person name="Senneby E."/>
        </authorList>
    </citation>
    <scope>NUCLEOTIDE SEQUENCE</scope>
    <source>
        <strain evidence="9">NLD-066-U95</strain>
    </source>
</reference>
<keyword evidence="5" id="KW-0862">Zinc</keyword>
<dbReference type="Gene3D" id="3.40.140.10">
    <property type="entry name" value="Cytidine Deaminase, domain 2"/>
    <property type="match status" value="1"/>
</dbReference>
<evidence type="ECO:0000256" key="7">
    <source>
        <dbReference type="RuleBase" id="RU003797"/>
    </source>
</evidence>
<gene>
    <name evidence="10" type="primary">radC</name>
    <name evidence="10" type="ORF">I6G68_07575</name>
    <name evidence="9" type="ORF">ODY43_03965</name>
</gene>
<dbReference type="RefSeq" id="WP_060777939.1">
    <property type="nucleotide sequence ID" value="NZ_CAJHLF010000003.1"/>
</dbReference>
<dbReference type="PANTHER" id="PTHR30471:SF3">
    <property type="entry name" value="UPF0758 PROTEIN YEES-RELATED"/>
    <property type="match status" value="1"/>
</dbReference>
<dbReference type="InterPro" id="IPR010994">
    <property type="entry name" value="RuvA_2-like"/>
</dbReference>
<evidence type="ECO:0000313" key="9">
    <source>
        <dbReference type="EMBL" id="MCY3053139.1"/>
    </source>
</evidence>
<dbReference type="PROSITE" id="PS01302">
    <property type="entry name" value="UPF0758"/>
    <property type="match status" value="1"/>
</dbReference>
<dbReference type="OrthoDB" id="9804482at2"/>
<dbReference type="InterPro" id="IPR025657">
    <property type="entry name" value="RadC_JAB"/>
</dbReference>
<evidence type="ECO:0000313" key="12">
    <source>
        <dbReference type="Proteomes" id="UP001069145"/>
    </source>
</evidence>
<dbReference type="Proteomes" id="UP001069145">
    <property type="component" value="Unassembled WGS sequence"/>
</dbReference>
<keyword evidence="12" id="KW-1185">Reference proteome</keyword>